<dbReference type="InterPro" id="IPR035513">
    <property type="entry name" value="Invertase/methylesterase_inhib"/>
</dbReference>
<dbReference type="GO" id="GO:0042545">
    <property type="term" value="P:cell wall modification"/>
    <property type="evidence" value="ECO:0007669"/>
    <property type="project" value="UniProtKB-UniRule"/>
</dbReference>
<comment type="similarity">
    <text evidence="3">In the C-terminal section; belongs to the pectinesterase family.</text>
</comment>
<feature type="chain" id="PRO_5035284715" description="Pectinesterase" evidence="8">
    <location>
        <begin position="44"/>
        <end position="586"/>
    </location>
</feature>
<organism evidence="10 11">
    <name type="scientific">Zingiber officinale</name>
    <name type="common">Ginger</name>
    <name type="synonym">Amomum zingiber</name>
    <dbReference type="NCBI Taxonomy" id="94328"/>
    <lineage>
        <taxon>Eukaryota</taxon>
        <taxon>Viridiplantae</taxon>
        <taxon>Streptophyta</taxon>
        <taxon>Embryophyta</taxon>
        <taxon>Tracheophyta</taxon>
        <taxon>Spermatophyta</taxon>
        <taxon>Magnoliopsida</taxon>
        <taxon>Liliopsida</taxon>
        <taxon>Zingiberales</taxon>
        <taxon>Zingiberaceae</taxon>
        <taxon>Zingiber</taxon>
    </lineage>
</organism>
<comment type="catalytic activity">
    <reaction evidence="7">
        <text>[(1-&gt;4)-alpha-D-galacturonosyl methyl ester](n) + n H2O = [(1-&gt;4)-alpha-D-galacturonosyl](n) + n methanol + n H(+)</text>
        <dbReference type="Rhea" id="RHEA:22380"/>
        <dbReference type="Rhea" id="RHEA-COMP:14570"/>
        <dbReference type="Rhea" id="RHEA-COMP:14573"/>
        <dbReference type="ChEBI" id="CHEBI:15377"/>
        <dbReference type="ChEBI" id="CHEBI:15378"/>
        <dbReference type="ChEBI" id="CHEBI:17790"/>
        <dbReference type="ChEBI" id="CHEBI:140522"/>
        <dbReference type="ChEBI" id="CHEBI:140523"/>
        <dbReference type="EC" id="3.1.1.11"/>
    </reaction>
</comment>
<proteinExistence type="inferred from homology"/>
<evidence type="ECO:0000256" key="6">
    <source>
        <dbReference type="PROSITE-ProRule" id="PRU10040"/>
    </source>
</evidence>
<protein>
    <recommendedName>
        <fullName evidence="7">Pectinesterase</fullName>
        <ecNumber evidence="7">3.1.1.11</ecNumber>
    </recommendedName>
</protein>
<keyword evidence="8" id="KW-0732">Signal</keyword>
<evidence type="ECO:0000256" key="8">
    <source>
        <dbReference type="SAM" id="SignalP"/>
    </source>
</evidence>
<dbReference type="SUPFAM" id="SSF101148">
    <property type="entry name" value="Plant invertase/pectin methylesterase inhibitor"/>
    <property type="match status" value="1"/>
</dbReference>
<comment type="pathway">
    <text evidence="1 7">Glycan metabolism; pectin degradation; 2-dehydro-3-deoxy-D-gluconate from pectin: step 1/5.</text>
</comment>
<dbReference type="InterPro" id="IPR006501">
    <property type="entry name" value="Pectinesterase_inhib_dom"/>
</dbReference>
<keyword evidence="5 7" id="KW-0063">Aspartyl esterase</keyword>
<dbReference type="SMART" id="SM00856">
    <property type="entry name" value="PMEI"/>
    <property type="match status" value="1"/>
</dbReference>
<dbReference type="SUPFAM" id="SSF51126">
    <property type="entry name" value="Pectin lyase-like"/>
    <property type="match status" value="1"/>
</dbReference>
<evidence type="ECO:0000256" key="2">
    <source>
        <dbReference type="ARBA" id="ARBA00006027"/>
    </source>
</evidence>
<evidence type="ECO:0000313" key="11">
    <source>
        <dbReference type="Proteomes" id="UP000734854"/>
    </source>
</evidence>
<dbReference type="GO" id="GO:0030599">
    <property type="term" value="F:pectinesterase activity"/>
    <property type="evidence" value="ECO:0007669"/>
    <property type="project" value="UniProtKB-UniRule"/>
</dbReference>
<keyword evidence="11" id="KW-1185">Reference proteome</keyword>
<evidence type="ECO:0000256" key="7">
    <source>
        <dbReference type="RuleBase" id="RU000589"/>
    </source>
</evidence>
<feature type="domain" description="Pectinesterase inhibitor" evidence="9">
    <location>
        <begin position="47"/>
        <end position="199"/>
    </location>
</feature>
<dbReference type="EC" id="3.1.1.11" evidence="7"/>
<dbReference type="Gene3D" id="2.160.20.10">
    <property type="entry name" value="Single-stranded right-handed beta-helix, Pectin lyase-like"/>
    <property type="match status" value="1"/>
</dbReference>
<sequence>MRPLGKKALLVHFAHSVSCGTRVAMPWLRALLVAFCFLHLAAGEATSPAVSPASACKSSFYPKLCLALLWPLRRTPSNQYEYGKYSVRQALRHARRTAALLDRYLSGGRGAGGGGALEDCRALAGLSAEYLAEVQAELGPSRGRPEASANGRVRALMSAVVTNQQTCYDGLLASLNGGFPELQRALDDGAQLYGVSLGLVTTALGRSSSGFNAGQFFQLVFQLAMANVLCFLGPSSSIGPSSPVPVSSPSTPGRSLVEELSQMVPVRLSESPGVKVFQDGKGDFTTVSEAVAFAPNDTAAAVAGYFAVYVSEGVYRENVIVPANKRNLILIGAGINRTVITSNHSVGDGWTTFNSATFAVNGERFIAVGITFENTAGPAKYQAVAVRNSADLSIFYRCSFVGYQDTLYVHTLRQFYRDCDVYGTVDFIFGNAAAVFQNCNLYARRPLPGQSNVVTAQGRTMPEQATGISIHNCTVRATPEISRGAAKTFLGRPWKAYSRTVVMQSFIDAAVDPAGWLEWTGGFALDTLYYGEFRNYGPGATTGGRVKWPGFSLMSAMDACNFTLYNFTTTDTWLSSTSIPYNSGLF</sequence>
<dbReference type="Pfam" id="PF01095">
    <property type="entry name" value="Pectinesterase"/>
    <property type="match status" value="1"/>
</dbReference>
<accession>A0A8J5KVH3</accession>
<gene>
    <name evidence="10" type="ORF">ZIOFF_045675</name>
</gene>
<dbReference type="GO" id="GO:0045490">
    <property type="term" value="P:pectin catabolic process"/>
    <property type="evidence" value="ECO:0007669"/>
    <property type="project" value="UniProtKB-UniRule"/>
</dbReference>
<dbReference type="PANTHER" id="PTHR31707">
    <property type="entry name" value="PECTINESTERASE"/>
    <property type="match status" value="1"/>
</dbReference>
<dbReference type="InterPro" id="IPR012334">
    <property type="entry name" value="Pectin_lyas_fold"/>
</dbReference>
<dbReference type="InterPro" id="IPR011050">
    <property type="entry name" value="Pectin_lyase_fold/virulence"/>
</dbReference>
<dbReference type="AlphaFoldDB" id="A0A8J5KVH3"/>
<feature type="signal peptide" evidence="8">
    <location>
        <begin position="1"/>
        <end position="43"/>
    </location>
</feature>
<dbReference type="InterPro" id="IPR000070">
    <property type="entry name" value="Pectinesterase_cat"/>
</dbReference>
<dbReference type="Gene3D" id="1.20.140.40">
    <property type="entry name" value="Invertase/pectin methylesterase inhibitor family protein"/>
    <property type="match status" value="1"/>
</dbReference>
<dbReference type="CDD" id="cd15798">
    <property type="entry name" value="PMEI-like_3"/>
    <property type="match status" value="1"/>
</dbReference>
<dbReference type="GO" id="GO:0004857">
    <property type="term" value="F:enzyme inhibitor activity"/>
    <property type="evidence" value="ECO:0007669"/>
    <property type="project" value="InterPro"/>
</dbReference>
<evidence type="ECO:0000256" key="3">
    <source>
        <dbReference type="ARBA" id="ARBA00007786"/>
    </source>
</evidence>
<evidence type="ECO:0000256" key="5">
    <source>
        <dbReference type="ARBA" id="ARBA00023085"/>
    </source>
</evidence>
<dbReference type="Pfam" id="PF04043">
    <property type="entry name" value="PMEI"/>
    <property type="match status" value="1"/>
</dbReference>
<evidence type="ECO:0000256" key="4">
    <source>
        <dbReference type="ARBA" id="ARBA00022801"/>
    </source>
</evidence>
<evidence type="ECO:0000313" key="10">
    <source>
        <dbReference type="EMBL" id="KAG6497769.1"/>
    </source>
</evidence>
<evidence type="ECO:0000256" key="1">
    <source>
        <dbReference type="ARBA" id="ARBA00005184"/>
    </source>
</evidence>
<dbReference type="UniPathway" id="UPA00545">
    <property type="reaction ID" value="UER00823"/>
</dbReference>
<dbReference type="FunFam" id="2.160.20.10:FF:000001">
    <property type="entry name" value="Pectinesterase"/>
    <property type="match status" value="1"/>
</dbReference>
<name>A0A8J5KVH3_ZINOF</name>
<evidence type="ECO:0000259" key="9">
    <source>
        <dbReference type="SMART" id="SM00856"/>
    </source>
</evidence>
<comment type="caution">
    <text evidence="10">The sequence shown here is derived from an EMBL/GenBank/DDBJ whole genome shotgun (WGS) entry which is preliminary data.</text>
</comment>
<dbReference type="PROSITE" id="PS00503">
    <property type="entry name" value="PECTINESTERASE_2"/>
    <property type="match status" value="1"/>
</dbReference>
<dbReference type="Proteomes" id="UP000734854">
    <property type="component" value="Unassembled WGS sequence"/>
</dbReference>
<keyword evidence="4 7" id="KW-0378">Hydrolase</keyword>
<dbReference type="EMBL" id="JACMSC010000012">
    <property type="protein sequence ID" value="KAG6497769.1"/>
    <property type="molecule type" value="Genomic_DNA"/>
</dbReference>
<reference evidence="10 11" key="1">
    <citation type="submission" date="2020-08" db="EMBL/GenBank/DDBJ databases">
        <title>Plant Genome Project.</title>
        <authorList>
            <person name="Zhang R.-G."/>
        </authorList>
    </citation>
    <scope>NUCLEOTIDE SEQUENCE [LARGE SCALE GENOMIC DNA]</scope>
    <source>
        <tissue evidence="10">Rhizome</tissue>
    </source>
</reference>
<feature type="active site" evidence="6">
    <location>
        <position position="426"/>
    </location>
</feature>
<dbReference type="InterPro" id="IPR033131">
    <property type="entry name" value="Pectinesterase_Asp_AS"/>
</dbReference>
<comment type="similarity">
    <text evidence="2">In the N-terminal section; belongs to the PMEI family.</text>
</comment>